<evidence type="ECO:0000256" key="10">
    <source>
        <dbReference type="SAM" id="MobiDB-lite"/>
    </source>
</evidence>
<dbReference type="AlphaFoldDB" id="A0A0F4Z464"/>
<keyword evidence="6" id="KW-0325">Glycoprotein</keyword>
<feature type="domain" description="GH16" evidence="12">
    <location>
        <begin position="73"/>
        <end position="328"/>
    </location>
</feature>
<evidence type="ECO:0000313" key="14">
    <source>
        <dbReference type="Proteomes" id="UP000053958"/>
    </source>
</evidence>
<evidence type="ECO:0000256" key="5">
    <source>
        <dbReference type="ARBA" id="ARBA00022475"/>
    </source>
</evidence>
<dbReference type="GO" id="GO:0098552">
    <property type="term" value="C:side of membrane"/>
    <property type="evidence" value="ECO:0007669"/>
    <property type="project" value="UniProtKB-KW"/>
</dbReference>
<dbReference type="FunFam" id="2.60.120.200:FF:000114">
    <property type="entry name" value="Probable endo-1,3(4)-beta-glucanase NFIA_089530"/>
    <property type="match status" value="1"/>
</dbReference>
<evidence type="ECO:0000256" key="2">
    <source>
        <dbReference type="ARBA" id="ARBA00004609"/>
    </source>
</evidence>
<comment type="subcellular location">
    <subcellularLocation>
        <location evidence="2">Cell membrane</location>
        <topology evidence="2">Lipid-anchor</topology>
        <topology evidence="2">GPI-anchor</topology>
    </subcellularLocation>
</comment>
<comment type="caution">
    <text evidence="13">The sequence shown here is derived from an EMBL/GenBank/DDBJ whole genome shotgun (WGS) entry which is preliminary data.</text>
</comment>
<keyword evidence="11" id="KW-1133">Transmembrane helix</keyword>
<dbReference type="OrthoDB" id="192832at2759"/>
<evidence type="ECO:0000256" key="11">
    <source>
        <dbReference type="SAM" id="Phobius"/>
    </source>
</evidence>
<evidence type="ECO:0000256" key="8">
    <source>
        <dbReference type="ARBA" id="ARBA00023288"/>
    </source>
</evidence>
<keyword evidence="6" id="KW-0336">GPI-anchor</keyword>
<dbReference type="GO" id="GO:0005886">
    <property type="term" value="C:plasma membrane"/>
    <property type="evidence" value="ECO:0007669"/>
    <property type="project" value="UniProtKB-SubCell"/>
</dbReference>
<dbReference type="CDD" id="cd02181">
    <property type="entry name" value="GH16_fungal_Lam16A_glucanase"/>
    <property type="match status" value="1"/>
</dbReference>
<gene>
    <name evidence="13" type="ORF">T310_1323</name>
</gene>
<evidence type="ECO:0000259" key="12">
    <source>
        <dbReference type="PROSITE" id="PS51762"/>
    </source>
</evidence>
<evidence type="ECO:0000256" key="3">
    <source>
        <dbReference type="ARBA" id="ARBA00006865"/>
    </source>
</evidence>
<keyword evidence="14" id="KW-1185">Reference proteome</keyword>
<dbReference type="GO" id="GO:0009251">
    <property type="term" value="P:glucan catabolic process"/>
    <property type="evidence" value="ECO:0007669"/>
    <property type="project" value="TreeGrafter"/>
</dbReference>
<keyword evidence="5" id="KW-1003">Cell membrane</keyword>
<accession>A0A0F4Z464</accession>
<protein>
    <recommendedName>
        <fullName evidence="4">endo-1,3(4)-beta-glucanase</fullName>
        <ecNumber evidence="4">3.2.1.6</ecNumber>
    </recommendedName>
</protein>
<dbReference type="EC" id="3.2.1.6" evidence="4"/>
<keyword evidence="7" id="KW-0378">Hydrolase</keyword>
<reference evidence="13 14" key="1">
    <citation type="submission" date="2015-04" db="EMBL/GenBank/DDBJ databases">
        <authorList>
            <person name="Heijne W.H."/>
            <person name="Fedorova N.D."/>
            <person name="Nierman W.C."/>
            <person name="Vollebregt A.W."/>
            <person name="Zhao Z."/>
            <person name="Wu L."/>
            <person name="Kumar M."/>
            <person name="Stam H."/>
            <person name="van den Berg M.A."/>
            <person name="Pel H.J."/>
        </authorList>
    </citation>
    <scope>NUCLEOTIDE SEQUENCE [LARGE SCALE GENOMIC DNA]</scope>
    <source>
        <strain evidence="13 14">CBS 393.64</strain>
    </source>
</reference>
<evidence type="ECO:0000256" key="1">
    <source>
        <dbReference type="ARBA" id="ARBA00000124"/>
    </source>
</evidence>
<keyword evidence="11" id="KW-0472">Membrane</keyword>
<dbReference type="GO" id="GO:0052861">
    <property type="term" value="F:endo-1,3(4)-beta-glucanase activity"/>
    <property type="evidence" value="ECO:0007669"/>
    <property type="project" value="UniProtKB-EC"/>
</dbReference>
<dbReference type="PANTHER" id="PTHR10963">
    <property type="entry name" value="GLYCOSYL HYDROLASE-RELATED"/>
    <property type="match status" value="1"/>
</dbReference>
<keyword evidence="9" id="KW-0326">Glycosidase</keyword>
<dbReference type="InterPro" id="IPR000757">
    <property type="entry name" value="Beta-glucanase-like"/>
</dbReference>
<organism evidence="13 14">
    <name type="scientific">Rasamsonia emersonii (strain ATCC 16479 / CBS 393.64 / IMI 116815)</name>
    <dbReference type="NCBI Taxonomy" id="1408163"/>
    <lineage>
        <taxon>Eukaryota</taxon>
        <taxon>Fungi</taxon>
        <taxon>Dikarya</taxon>
        <taxon>Ascomycota</taxon>
        <taxon>Pezizomycotina</taxon>
        <taxon>Eurotiomycetes</taxon>
        <taxon>Eurotiomycetidae</taxon>
        <taxon>Eurotiales</taxon>
        <taxon>Trichocomaceae</taxon>
        <taxon>Rasamsonia</taxon>
    </lineage>
</organism>
<dbReference type="Pfam" id="PF26113">
    <property type="entry name" value="GH16_XgeA"/>
    <property type="match status" value="1"/>
</dbReference>
<comment type="catalytic activity">
    <reaction evidence="1">
        <text>Endohydrolysis of (1-&gt;3)- or (1-&gt;4)-linkages in beta-D-glucans when the glucose residue whose reducing group is involved in the linkage to be hydrolyzed is itself substituted at C-3.</text>
        <dbReference type="EC" id="3.2.1.6"/>
    </reaction>
</comment>
<dbReference type="PANTHER" id="PTHR10963:SF42">
    <property type="entry name" value="PUTATIVE (AFU_ORTHOLOGUE AFUA_5G02280)-RELATED"/>
    <property type="match status" value="1"/>
</dbReference>
<dbReference type="EMBL" id="LASV01000054">
    <property type="protein sequence ID" value="KKA24658.1"/>
    <property type="molecule type" value="Genomic_DNA"/>
</dbReference>
<keyword evidence="8" id="KW-0449">Lipoprotein</keyword>
<proteinExistence type="inferred from homology"/>
<sequence length="382" mass="41777">MGRYDPVSQPQKNEPDTFAPPPPTYYNGPVAAASGGFPSRSKFDPRGWSLRKKILAGLAVAIVIVVVIVGPYEGVKQNRYPNYYPLKYSLKDTYQGANFFDNFEYWSAPDPAQGFVHYLDAAGAKWSNLSYATDTSAVIKVDTTYPNTVGGRNSIRIQSKKTYNDGLFIFDILHSPYGCGTWPALWLADAYNWPTNGEIDVVEANNAGTFGNQMTLHTTKGCTMGVKRKQTGSVIAKDCYNVTNNNQGCGVQAPPATYGPEFNANGGGVYAAELRDAGIRVWFFPRDSIPTDITDPNATPDPSTWGEALADFPSTDCDIASHFRNQSIIANIDLCGQLGGQVSLYNEQSHCPGTCTDFVANNPGAFNEAYWEFKSFKVYQAS</sequence>
<dbReference type="GeneID" id="25313674"/>
<evidence type="ECO:0000256" key="7">
    <source>
        <dbReference type="ARBA" id="ARBA00022801"/>
    </source>
</evidence>
<evidence type="ECO:0000256" key="6">
    <source>
        <dbReference type="ARBA" id="ARBA00022622"/>
    </source>
</evidence>
<dbReference type="STRING" id="1408163.A0A0F4Z464"/>
<name>A0A0F4Z464_RASE3</name>
<comment type="similarity">
    <text evidence="3">Belongs to the glycosyl hydrolase 16 family.</text>
</comment>
<dbReference type="RefSeq" id="XP_013331270.1">
    <property type="nucleotide sequence ID" value="XM_013475816.1"/>
</dbReference>
<evidence type="ECO:0000256" key="4">
    <source>
        <dbReference type="ARBA" id="ARBA00012599"/>
    </source>
</evidence>
<keyword evidence="11" id="KW-0812">Transmembrane</keyword>
<dbReference type="Proteomes" id="UP000053958">
    <property type="component" value="Unassembled WGS sequence"/>
</dbReference>
<dbReference type="PROSITE" id="PS51762">
    <property type="entry name" value="GH16_2"/>
    <property type="match status" value="1"/>
</dbReference>
<dbReference type="InterPro" id="IPR013320">
    <property type="entry name" value="ConA-like_dom_sf"/>
</dbReference>
<dbReference type="InterPro" id="IPR050546">
    <property type="entry name" value="Glycosyl_Hydrlase_16"/>
</dbReference>
<feature type="region of interest" description="Disordered" evidence="10">
    <location>
        <begin position="1"/>
        <end position="24"/>
    </location>
</feature>
<evidence type="ECO:0000313" key="13">
    <source>
        <dbReference type="EMBL" id="KKA24658.1"/>
    </source>
</evidence>
<feature type="transmembrane region" description="Helical" evidence="11">
    <location>
        <begin position="54"/>
        <end position="72"/>
    </location>
</feature>
<evidence type="ECO:0000256" key="9">
    <source>
        <dbReference type="ARBA" id="ARBA00023295"/>
    </source>
</evidence>
<dbReference type="Gene3D" id="2.60.120.200">
    <property type="match status" value="1"/>
</dbReference>
<dbReference type="SUPFAM" id="SSF49899">
    <property type="entry name" value="Concanavalin A-like lectins/glucanases"/>
    <property type="match status" value="1"/>
</dbReference>